<evidence type="ECO:0000313" key="3">
    <source>
        <dbReference type="EMBL" id="CAH3122827.1"/>
    </source>
</evidence>
<feature type="region of interest" description="Disordered" evidence="1">
    <location>
        <begin position="98"/>
        <end position="117"/>
    </location>
</feature>
<dbReference type="EMBL" id="CALNXK010000037">
    <property type="protein sequence ID" value="CAH3122827.1"/>
    <property type="molecule type" value="Genomic_DNA"/>
</dbReference>
<name>A0ABN8NUS3_9CNID</name>
<evidence type="ECO:0000313" key="4">
    <source>
        <dbReference type="Proteomes" id="UP001159405"/>
    </source>
</evidence>
<protein>
    <recommendedName>
        <fullName evidence="2">SET domain-containing protein</fullName>
    </recommendedName>
</protein>
<dbReference type="InterPro" id="IPR046341">
    <property type="entry name" value="SET_dom_sf"/>
</dbReference>
<sequence>MEKPCKAKTPELPRRAKGFLVNAELRLTPDNKGIGVFTCEFIPANTRVDDPHFIYFDEQETLKLLASLPNDEARRDWLDHAFGDDGKVAVHNTHLDDGGMVNHSDNPSLATNNDDDYSYSTRDIQIGEELTEDYRTYDHVPFFEDLCEKYGAIDWFLNNSKEST</sequence>
<accession>A0ABN8NUS3</accession>
<feature type="domain" description="SET" evidence="2">
    <location>
        <begin position="21"/>
        <end position="135"/>
    </location>
</feature>
<dbReference type="InterPro" id="IPR001214">
    <property type="entry name" value="SET_dom"/>
</dbReference>
<proteinExistence type="predicted"/>
<keyword evidence="4" id="KW-1185">Reference proteome</keyword>
<dbReference type="SUPFAM" id="SSF82199">
    <property type="entry name" value="SET domain"/>
    <property type="match status" value="1"/>
</dbReference>
<dbReference type="Gene3D" id="2.170.270.10">
    <property type="entry name" value="SET domain"/>
    <property type="match status" value="1"/>
</dbReference>
<feature type="compositionally biased region" description="Polar residues" evidence="1">
    <location>
        <begin position="103"/>
        <end position="117"/>
    </location>
</feature>
<evidence type="ECO:0000256" key="1">
    <source>
        <dbReference type="SAM" id="MobiDB-lite"/>
    </source>
</evidence>
<evidence type="ECO:0000259" key="2">
    <source>
        <dbReference type="PROSITE" id="PS50280"/>
    </source>
</evidence>
<reference evidence="3 4" key="1">
    <citation type="submission" date="2022-05" db="EMBL/GenBank/DDBJ databases">
        <authorList>
            <consortium name="Genoscope - CEA"/>
            <person name="William W."/>
        </authorList>
    </citation>
    <scope>NUCLEOTIDE SEQUENCE [LARGE SCALE GENOMIC DNA]</scope>
</reference>
<comment type="caution">
    <text evidence="3">The sequence shown here is derived from an EMBL/GenBank/DDBJ whole genome shotgun (WGS) entry which is preliminary data.</text>
</comment>
<dbReference type="Proteomes" id="UP001159405">
    <property type="component" value="Unassembled WGS sequence"/>
</dbReference>
<organism evidence="3 4">
    <name type="scientific">Porites lobata</name>
    <dbReference type="NCBI Taxonomy" id="104759"/>
    <lineage>
        <taxon>Eukaryota</taxon>
        <taxon>Metazoa</taxon>
        <taxon>Cnidaria</taxon>
        <taxon>Anthozoa</taxon>
        <taxon>Hexacorallia</taxon>
        <taxon>Scleractinia</taxon>
        <taxon>Fungiina</taxon>
        <taxon>Poritidae</taxon>
        <taxon>Porites</taxon>
    </lineage>
</organism>
<dbReference type="PROSITE" id="PS50280">
    <property type="entry name" value="SET"/>
    <property type="match status" value="1"/>
</dbReference>
<gene>
    <name evidence="3" type="ORF">PLOB_00029558</name>
</gene>
<dbReference type="Pfam" id="PF00856">
    <property type="entry name" value="SET"/>
    <property type="match status" value="1"/>
</dbReference>